<reference evidence="2 3" key="1">
    <citation type="submission" date="2018-08" db="EMBL/GenBank/DDBJ databases">
        <title>Genomic Encyclopedia of Type Strains, Phase III (KMG-III): the genomes of soil and plant-associated and newly described type strains.</title>
        <authorList>
            <person name="Whitman W."/>
        </authorList>
    </citation>
    <scope>NUCLEOTIDE SEQUENCE [LARGE SCALE GENOMIC DNA]</scope>
    <source>
        <strain evidence="2 3">CGMCC 1.10966</strain>
    </source>
</reference>
<comment type="caution">
    <text evidence="2">The sequence shown here is derived from an EMBL/GenBank/DDBJ whole genome shotgun (WGS) entry which is preliminary data.</text>
</comment>
<sequence length="279" mass="30967">MAQGHVALLFFVFSSKIIDYEVEAVAKPVVALQLYTLRDQTEKDFLGTIRKVAGMGYQAVEFAGYFNTPANELKALLDELGLQAPSAHVGLNFGEPEKIEADLAKQIEYAKELGLQYIITPWAPLPENPTIDDVNRLAGILEAAGKQVKEAGLIYGYHNHDFEFKLVDGKPVIDLLLEKVSPEYLQAEFDFGWVHMGGQTPVDYATRYAGRVPLAHFKDFGDGRSDTEVGKGVVDLKSVLDIAEQVGIQYIIVEQEQFANSSLESAELSLEFFRENGYL</sequence>
<dbReference type="PANTHER" id="PTHR12110:SF41">
    <property type="entry name" value="INOSOSE DEHYDRATASE"/>
    <property type="match status" value="1"/>
</dbReference>
<evidence type="ECO:0000313" key="2">
    <source>
        <dbReference type="EMBL" id="REE66385.1"/>
    </source>
</evidence>
<dbReference type="InterPro" id="IPR013022">
    <property type="entry name" value="Xyl_isomerase-like_TIM-brl"/>
</dbReference>
<proteinExistence type="predicted"/>
<dbReference type="InterPro" id="IPR036237">
    <property type="entry name" value="Xyl_isomerase-like_sf"/>
</dbReference>
<dbReference type="Pfam" id="PF01261">
    <property type="entry name" value="AP_endonuc_2"/>
    <property type="match status" value="1"/>
</dbReference>
<dbReference type="EMBL" id="QTTN01000051">
    <property type="protein sequence ID" value="REE66385.1"/>
    <property type="molecule type" value="Genomic_DNA"/>
</dbReference>
<name>A0A3D9QTD9_9BACL</name>
<evidence type="ECO:0000313" key="3">
    <source>
        <dbReference type="Proteomes" id="UP000256304"/>
    </source>
</evidence>
<dbReference type="Proteomes" id="UP000256304">
    <property type="component" value="Unassembled WGS sequence"/>
</dbReference>
<dbReference type="AlphaFoldDB" id="A0A3D9QTD9"/>
<feature type="domain" description="Xylose isomerase-like TIM barrel" evidence="1">
    <location>
        <begin position="49"/>
        <end position="275"/>
    </location>
</feature>
<dbReference type="PANTHER" id="PTHR12110">
    <property type="entry name" value="HYDROXYPYRUVATE ISOMERASE"/>
    <property type="match status" value="1"/>
</dbReference>
<protein>
    <submittedName>
        <fullName evidence="2">Sugar phosphate isomerase/epimerase</fullName>
    </submittedName>
</protein>
<keyword evidence="2" id="KW-0413">Isomerase</keyword>
<gene>
    <name evidence="2" type="ORF">A8990_1517</name>
</gene>
<dbReference type="InterPro" id="IPR050312">
    <property type="entry name" value="IolE/XylAMocC-like"/>
</dbReference>
<dbReference type="SUPFAM" id="SSF51658">
    <property type="entry name" value="Xylose isomerase-like"/>
    <property type="match status" value="1"/>
</dbReference>
<keyword evidence="3" id="KW-1185">Reference proteome</keyword>
<organism evidence="2 3">
    <name type="scientific">Paenibacillus taihuensis</name>
    <dbReference type="NCBI Taxonomy" id="1156355"/>
    <lineage>
        <taxon>Bacteria</taxon>
        <taxon>Bacillati</taxon>
        <taxon>Bacillota</taxon>
        <taxon>Bacilli</taxon>
        <taxon>Bacillales</taxon>
        <taxon>Paenibacillaceae</taxon>
        <taxon>Paenibacillus</taxon>
    </lineage>
</organism>
<evidence type="ECO:0000259" key="1">
    <source>
        <dbReference type="Pfam" id="PF01261"/>
    </source>
</evidence>
<accession>A0A3D9QTD9</accession>
<dbReference type="GO" id="GO:0016853">
    <property type="term" value="F:isomerase activity"/>
    <property type="evidence" value="ECO:0007669"/>
    <property type="project" value="UniProtKB-KW"/>
</dbReference>
<dbReference type="Gene3D" id="3.20.20.150">
    <property type="entry name" value="Divalent-metal-dependent TIM barrel enzymes"/>
    <property type="match status" value="1"/>
</dbReference>